<evidence type="ECO:0000259" key="4">
    <source>
        <dbReference type="Pfam" id="PF16113"/>
    </source>
</evidence>
<dbReference type="OrthoDB" id="1737613at2759"/>
<dbReference type="PANTHER" id="PTHR43176:SF3">
    <property type="entry name" value="3-HYDROXYISOBUTYRYL-COA HYDROLASE, MITOCHONDRIAL"/>
    <property type="match status" value="1"/>
</dbReference>
<dbReference type="InterPro" id="IPR032259">
    <property type="entry name" value="HIBYL-CoA-H"/>
</dbReference>
<reference evidence="6 8" key="3">
    <citation type="journal article" date="2016" name="Proc. Natl. Acad. Sci. U.S.A.">
        <title>Comparative genomics of biotechnologically important yeasts.</title>
        <authorList>
            <person name="Riley R."/>
            <person name="Haridas S."/>
            <person name="Wolfe K.H."/>
            <person name="Lopes M.R."/>
            <person name="Hittinger C.T."/>
            <person name="Goeker M."/>
            <person name="Salamov A.A."/>
            <person name="Wisecaver J.H."/>
            <person name="Long T.M."/>
            <person name="Calvey C.H."/>
            <person name="Aerts A.L."/>
            <person name="Barry K.W."/>
            <person name="Choi C."/>
            <person name="Clum A."/>
            <person name="Coughlan A.Y."/>
            <person name="Deshpande S."/>
            <person name="Douglass A.P."/>
            <person name="Hanson S.J."/>
            <person name="Klenk H.-P."/>
            <person name="LaButti K.M."/>
            <person name="Lapidus A."/>
            <person name="Lindquist E.A."/>
            <person name="Lipzen A.M."/>
            <person name="Meier-Kolthoff J.P."/>
            <person name="Ohm R.A."/>
            <person name="Otillar R.P."/>
            <person name="Pangilinan J.L."/>
            <person name="Peng Y."/>
            <person name="Rokas A."/>
            <person name="Rosa C.A."/>
            <person name="Scheuner C."/>
            <person name="Sibirny A.A."/>
            <person name="Slot J.C."/>
            <person name="Stielow J.B."/>
            <person name="Sun H."/>
            <person name="Kurtzman C.P."/>
            <person name="Blackwell M."/>
            <person name="Grigoriev I.V."/>
            <person name="Jeffries T.W."/>
        </authorList>
    </citation>
    <scope>NUCLEOTIDE SEQUENCE [LARGE SCALE GENOMIC DNA]</scope>
    <source>
        <strain evidence="8">ATCC 18201 / CBS 1600 / BCRC 20928 / JCM 3617 / NBRC 0987 / NRRL Y-1542</strain>
        <strain evidence="6">NRRL Y-1542</strain>
    </source>
</reference>
<dbReference type="FunFam" id="3.90.226.10:FF:000080">
    <property type="entry name" value="3-hydroxyisobutyryl-CoA hydrolase, mitochondrial"/>
    <property type="match status" value="1"/>
</dbReference>
<gene>
    <name evidence="5" type="primary">EHD3</name>
    <name evidence="5" type="ORF">BN1211_3058</name>
    <name evidence="6" type="ORF">CYBJADRAFT_166261</name>
</gene>
<dbReference type="NCBIfam" id="NF004127">
    <property type="entry name" value="PRK05617.1"/>
    <property type="match status" value="1"/>
</dbReference>
<sequence length="472" mass="52829">MLSRVARANSIRQLSASRVSAMVSYSTTTVPPQEEDDVIFENYNAARVITLNRAKKLNSLNTSMLTKIYPRMVEYSKSDLTKVIIQKSNGRAFCAGGDVAECANANIAGEPAKSVEFFQKEYSLNYLYSGYPKPVVSLTHGITMGGGVGLSVHTPFRIATETTRWAMPEMDIGYFPDVGTTFALNKVVPSSFGWYLALTGESIFGWDAYFVGLATHYVPSHRLPELIKALSTVSYSNADPFTVVNNVIEDFTESLPQGYKFKYSVEQLQLLEKVFHESATIESIFEDLEKANTEFSLATLETLKKKSPLSLKVALELLQRGSQSNIHEALTNELHAAKQFMKDSDFNEGVSAKLIRKSKEIPNWKHKSPSEVTVKEILPFLKSDASLQLDNHFNLTFTEYPHNFGLPKESEIRSFIDGADGVLEKGTVTKQNVFDHFTTHPKYAHKSGIIEYLNLVLSTRVDSVDQKLKWKL</sequence>
<protein>
    <recommendedName>
        <fullName evidence="2">3-hydroxyisobutyryl-CoA hydrolase</fullName>
        <ecNumber evidence="2">3.1.2.4</ecNumber>
    </recommendedName>
</protein>
<keyword evidence="8" id="KW-1185">Reference proteome</keyword>
<dbReference type="Proteomes" id="UP000038830">
    <property type="component" value="Unassembled WGS sequence"/>
</dbReference>
<dbReference type="Gene3D" id="3.90.226.10">
    <property type="entry name" value="2-enoyl-CoA Hydratase, Chain A, domain 1"/>
    <property type="match status" value="1"/>
</dbReference>
<dbReference type="STRING" id="983966.A0A0H5C402"/>
<dbReference type="Proteomes" id="UP000094389">
    <property type="component" value="Unassembled WGS sequence"/>
</dbReference>
<keyword evidence="3" id="KW-0378">Hydrolase</keyword>
<evidence type="ECO:0000313" key="7">
    <source>
        <dbReference type="Proteomes" id="UP000038830"/>
    </source>
</evidence>
<dbReference type="OMA" id="EVFTMEY"/>
<dbReference type="RefSeq" id="XP_020072573.1">
    <property type="nucleotide sequence ID" value="XM_020214422.1"/>
</dbReference>
<dbReference type="AlphaFoldDB" id="A0A0H5C402"/>
<evidence type="ECO:0000256" key="3">
    <source>
        <dbReference type="ARBA" id="ARBA00022801"/>
    </source>
</evidence>
<comment type="catalytic activity">
    <reaction evidence="1">
        <text>3-hydroxy-2-methylpropanoyl-CoA + H2O = 3-hydroxy-2-methylpropanoate + CoA + H(+)</text>
        <dbReference type="Rhea" id="RHEA:20888"/>
        <dbReference type="ChEBI" id="CHEBI:11805"/>
        <dbReference type="ChEBI" id="CHEBI:15377"/>
        <dbReference type="ChEBI" id="CHEBI:15378"/>
        <dbReference type="ChEBI" id="CHEBI:57287"/>
        <dbReference type="ChEBI" id="CHEBI:57340"/>
        <dbReference type="EC" id="3.1.2.4"/>
    </reaction>
</comment>
<accession>A0A1E4S7N1</accession>
<dbReference type="PANTHER" id="PTHR43176">
    <property type="entry name" value="3-HYDROXYISOBUTYRYL-COA HYDROLASE-RELATED"/>
    <property type="match status" value="1"/>
</dbReference>
<feature type="domain" description="Enoyl-CoA hydratase/isomerase" evidence="4">
    <location>
        <begin position="47"/>
        <end position="377"/>
    </location>
</feature>
<reference evidence="5" key="1">
    <citation type="submission" date="2014-12" db="EMBL/GenBank/DDBJ databases">
        <authorList>
            <person name="Jaenicke S."/>
        </authorList>
    </citation>
    <scope>NUCLEOTIDE SEQUENCE [LARGE SCALE GENOMIC DNA]</scope>
    <source>
        <strain evidence="5">CBS1600</strain>
    </source>
</reference>
<dbReference type="EMBL" id="CDQK01000003">
    <property type="protein sequence ID" value="CEP22656.1"/>
    <property type="molecule type" value="Genomic_DNA"/>
</dbReference>
<dbReference type="GO" id="GO:0006574">
    <property type="term" value="P:L-valine catabolic process"/>
    <property type="evidence" value="ECO:0007669"/>
    <property type="project" value="TreeGrafter"/>
</dbReference>
<dbReference type="GO" id="GO:0003860">
    <property type="term" value="F:3-hydroxyisobutyryl-CoA hydrolase activity"/>
    <property type="evidence" value="ECO:0007669"/>
    <property type="project" value="UniProtKB-EC"/>
</dbReference>
<evidence type="ECO:0000313" key="5">
    <source>
        <dbReference type="EMBL" id="CEP22656.1"/>
    </source>
</evidence>
<dbReference type="SUPFAM" id="SSF52096">
    <property type="entry name" value="ClpP/crotonase"/>
    <property type="match status" value="1"/>
</dbReference>
<dbReference type="GO" id="GO:0005739">
    <property type="term" value="C:mitochondrion"/>
    <property type="evidence" value="ECO:0007669"/>
    <property type="project" value="TreeGrafter"/>
</dbReference>
<proteinExistence type="predicted"/>
<dbReference type="InterPro" id="IPR045004">
    <property type="entry name" value="ECH_dom"/>
</dbReference>
<dbReference type="GeneID" id="30988818"/>
<organism evidence="5 7">
    <name type="scientific">Cyberlindnera jadinii (strain ATCC 18201 / CBS 1600 / BCRC 20928 / JCM 3617 / NBRC 0987 / NRRL Y-1542)</name>
    <name type="common">Torula yeast</name>
    <name type="synonym">Candida utilis</name>
    <dbReference type="NCBI Taxonomy" id="983966"/>
    <lineage>
        <taxon>Eukaryota</taxon>
        <taxon>Fungi</taxon>
        <taxon>Dikarya</taxon>
        <taxon>Ascomycota</taxon>
        <taxon>Saccharomycotina</taxon>
        <taxon>Saccharomycetes</taxon>
        <taxon>Phaffomycetales</taxon>
        <taxon>Phaffomycetaceae</taxon>
        <taxon>Cyberlindnera</taxon>
    </lineage>
</organism>
<accession>A0A0H5C402</accession>
<name>A0A0H5C402_CYBJN</name>
<dbReference type="CDD" id="cd06558">
    <property type="entry name" value="crotonase-like"/>
    <property type="match status" value="1"/>
</dbReference>
<dbReference type="EC" id="3.1.2.4" evidence="2"/>
<evidence type="ECO:0000313" key="6">
    <source>
        <dbReference type="EMBL" id="ODV75534.1"/>
    </source>
</evidence>
<reference evidence="7" key="2">
    <citation type="journal article" date="2015" name="J. Biotechnol.">
        <title>The structure of the Cyberlindnera jadinii genome and its relation to Candida utilis analyzed by the occurrence of single nucleotide polymorphisms.</title>
        <authorList>
            <person name="Rupp O."/>
            <person name="Brinkrolf K."/>
            <person name="Buerth C."/>
            <person name="Kunigo M."/>
            <person name="Schneider J."/>
            <person name="Jaenicke S."/>
            <person name="Goesmann A."/>
            <person name="Puehler A."/>
            <person name="Jaeger K.-E."/>
            <person name="Ernst J.F."/>
        </authorList>
    </citation>
    <scope>NUCLEOTIDE SEQUENCE [LARGE SCALE GENOMIC DNA]</scope>
    <source>
        <strain evidence="7">ATCC 18201 / CBS 1600 / BCRC 20928 / JCM 3617 / NBRC 0987 / NRRL Y-1542</strain>
    </source>
</reference>
<dbReference type="InterPro" id="IPR029045">
    <property type="entry name" value="ClpP/crotonase-like_dom_sf"/>
</dbReference>
<dbReference type="EMBL" id="KV453926">
    <property type="protein sequence ID" value="ODV75534.1"/>
    <property type="molecule type" value="Genomic_DNA"/>
</dbReference>
<evidence type="ECO:0000313" key="8">
    <source>
        <dbReference type="Proteomes" id="UP000094389"/>
    </source>
</evidence>
<evidence type="ECO:0000256" key="1">
    <source>
        <dbReference type="ARBA" id="ARBA00001709"/>
    </source>
</evidence>
<dbReference type="Pfam" id="PF16113">
    <property type="entry name" value="ECH_2"/>
    <property type="match status" value="1"/>
</dbReference>
<evidence type="ECO:0000256" key="2">
    <source>
        <dbReference type="ARBA" id="ARBA00011915"/>
    </source>
</evidence>